<sequence length="219" mass="23997">MTTSEADTPPLGLRERKKARTRDALIDAALRLFGERGYTATTTEEIAAAADVSQRTFFRYFAGKEEVVLAAQDAIEEVFQAKFAARPPTEQPFTALGNAVHDAWTELDANALETQMLMVRLIDECPQLLAAHLRRSSEHQDRLVAEIARRAGVDPVADPRPRLVAAAFGSATHVAHTLWCQRGGDDLAELLATGRDCVERLVPALTEPWHAERAAGTGR</sequence>
<evidence type="ECO:0000259" key="5">
    <source>
        <dbReference type="PROSITE" id="PS50977"/>
    </source>
</evidence>
<dbReference type="Proteomes" id="UP000589036">
    <property type="component" value="Unassembled WGS sequence"/>
</dbReference>
<keyword evidence="1" id="KW-0805">Transcription regulation</keyword>
<dbReference type="PANTHER" id="PTHR30055">
    <property type="entry name" value="HTH-TYPE TRANSCRIPTIONAL REGULATOR RUTR"/>
    <property type="match status" value="1"/>
</dbReference>
<evidence type="ECO:0000256" key="4">
    <source>
        <dbReference type="PROSITE-ProRule" id="PRU00335"/>
    </source>
</evidence>
<comment type="caution">
    <text evidence="6">The sequence shown here is derived from an EMBL/GenBank/DDBJ whole genome shotgun (WGS) entry which is preliminary data.</text>
</comment>
<dbReference type="InterPro" id="IPR023772">
    <property type="entry name" value="DNA-bd_HTH_TetR-type_CS"/>
</dbReference>
<protein>
    <submittedName>
        <fullName evidence="6">AcrR family transcriptional regulator</fullName>
    </submittedName>
</protein>
<evidence type="ECO:0000256" key="3">
    <source>
        <dbReference type="ARBA" id="ARBA00023163"/>
    </source>
</evidence>
<keyword evidence="7" id="KW-1185">Reference proteome</keyword>
<dbReference type="Pfam" id="PF17754">
    <property type="entry name" value="TetR_C_14"/>
    <property type="match status" value="1"/>
</dbReference>
<dbReference type="GO" id="GO:0000976">
    <property type="term" value="F:transcription cis-regulatory region binding"/>
    <property type="evidence" value="ECO:0007669"/>
    <property type="project" value="TreeGrafter"/>
</dbReference>
<keyword evidence="2 4" id="KW-0238">DNA-binding</keyword>
<dbReference type="PANTHER" id="PTHR30055:SF238">
    <property type="entry name" value="MYCOFACTOCIN BIOSYNTHESIS TRANSCRIPTIONAL REGULATOR MFTR-RELATED"/>
    <property type="match status" value="1"/>
</dbReference>
<dbReference type="InterPro" id="IPR001647">
    <property type="entry name" value="HTH_TetR"/>
</dbReference>
<dbReference type="EMBL" id="JACCCC010000001">
    <property type="protein sequence ID" value="NYE46191.1"/>
    <property type="molecule type" value="Genomic_DNA"/>
</dbReference>
<dbReference type="PRINTS" id="PR00455">
    <property type="entry name" value="HTHTETR"/>
</dbReference>
<feature type="domain" description="HTH tetR-type" evidence="5">
    <location>
        <begin position="19"/>
        <end position="79"/>
    </location>
</feature>
<dbReference type="PROSITE" id="PS01081">
    <property type="entry name" value="HTH_TETR_1"/>
    <property type="match status" value="1"/>
</dbReference>
<accession>A0A852TRK9</accession>
<dbReference type="Gene3D" id="1.10.357.10">
    <property type="entry name" value="Tetracycline Repressor, domain 2"/>
    <property type="match status" value="1"/>
</dbReference>
<evidence type="ECO:0000256" key="2">
    <source>
        <dbReference type="ARBA" id="ARBA00023125"/>
    </source>
</evidence>
<dbReference type="AlphaFoldDB" id="A0A852TRK9"/>
<gene>
    <name evidence="6" type="ORF">HDA32_001311</name>
</gene>
<reference evidence="6 7" key="1">
    <citation type="submission" date="2020-07" db="EMBL/GenBank/DDBJ databases">
        <title>Sequencing the genomes of 1000 actinobacteria strains.</title>
        <authorList>
            <person name="Klenk H.-P."/>
        </authorList>
    </citation>
    <scope>NUCLEOTIDE SEQUENCE [LARGE SCALE GENOMIC DNA]</scope>
    <source>
        <strain evidence="6 7">CXB654</strain>
    </source>
</reference>
<proteinExistence type="predicted"/>
<dbReference type="RefSeq" id="WP_179642337.1">
    <property type="nucleotide sequence ID" value="NZ_BAAAYY010000013.1"/>
</dbReference>
<name>A0A852TRK9_9ACTN</name>
<keyword evidence="3" id="KW-0804">Transcription</keyword>
<dbReference type="SUPFAM" id="SSF46689">
    <property type="entry name" value="Homeodomain-like"/>
    <property type="match status" value="1"/>
</dbReference>
<dbReference type="Gene3D" id="1.10.10.60">
    <property type="entry name" value="Homeodomain-like"/>
    <property type="match status" value="1"/>
</dbReference>
<dbReference type="PROSITE" id="PS50977">
    <property type="entry name" value="HTH_TETR_2"/>
    <property type="match status" value="1"/>
</dbReference>
<dbReference type="Pfam" id="PF00440">
    <property type="entry name" value="TetR_N"/>
    <property type="match status" value="1"/>
</dbReference>
<evidence type="ECO:0000313" key="7">
    <source>
        <dbReference type="Proteomes" id="UP000589036"/>
    </source>
</evidence>
<organism evidence="6 7">
    <name type="scientific">Spinactinospora alkalitolerans</name>
    <dbReference type="NCBI Taxonomy" id="687207"/>
    <lineage>
        <taxon>Bacteria</taxon>
        <taxon>Bacillati</taxon>
        <taxon>Actinomycetota</taxon>
        <taxon>Actinomycetes</taxon>
        <taxon>Streptosporangiales</taxon>
        <taxon>Nocardiopsidaceae</taxon>
        <taxon>Spinactinospora</taxon>
    </lineage>
</organism>
<dbReference type="InterPro" id="IPR041347">
    <property type="entry name" value="MftR_C"/>
</dbReference>
<feature type="DNA-binding region" description="H-T-H motif" evidence="4">
    <location>
        <begin position="42"/>
        <end position="61"/>
    </location>
</feature>
<dbReference type="GO" id="GO:0003700">
    <property type="term" value="F:DNA-binding transcription factor activity"/>
    <property type="evidence" value="ECO:0007669"/>
    <property type="project" value="TreeGrafter"/>
</dbReference>
<evidence type="ECO:0000256" key="1">
    <source>
        <dbReference type="ARBA" id="ARBA00023015"/>
    </source>
</evidence>
<dbReference type="InterPro" id="IPR009057">
    <property type="entry name" value="Homeodomain-like_sf"/>
</dbReference>
<dbReference type="InterPro" id="IPR050109">
    <property type="entry name" value="HTH-type_TetR-like_transc_reg"/>
</dbReference>
<evidence type="ECO:0000313" key="6">
    <source>
        <dbReference type="EMBL" id="NYE46191.1"/>
    </source>
</evidence>